<dbReference type="GO" id="GO:0031146">
    <property type="term" value="P:SCF-dependent proteasomal ubiquitin-dependent protein catabolic process"/>
    <property type="evidence" value="ECO:0000318"/>
    <property type="project" value="GO_Central"/>
</dbReference>
<dbReference type="InterPro" id="IPR011333">
    <property type="entry name" value="SKP1/BTB/POZ_sf"/>
</dbReference>
<feature type="non-terminal residue" evidence="3">
    <location>
        <position position="1"/>
    </location>
</feature>
<dbReference type="EMBL" id="KK785291">
    <property type="protein sequence ID" value="KDO44692.1"/>
    <property type="molecule type" value="Genomic_DNA"/>
</dbReference>
<reference evidence="3 4" key="1">
    <citation type="submission" date="2014-04" db="EMBL/GenBank/DDBJ databases">
        <authorList>
            <consortium name="International Citrus Genome Consortium"/>
            <person name="Gmitter F."/>
            <person name="Chen C."/>
            <person name="Farmerie W."/>
            <person name="Harkins T."/>
            <person name="Desany B."/>
            <person name="Mohiuddin M."/>
            <person name="Kodira C."/>
            <person name="Borodovsky M."/>
            <person name="Lomsadze A."/>
            <person name="Burns P."/>
            <person name="Jenkins J."/>
            <person name="Prochnik S."/>
            <person name="Shu S."/>
            <person name="Chapman J."/>
            <person name="Pitluck S."/>
            <person name="Schmutz J."/>
            <person name="Rokhsar D."/>
        </authorList>
    </citation>
    <scope>NUCLEOTIDE SEQUENCE</scope>
</reference>
<evidence type="ECO:0000313" key="3">
    <source>
        <dbReference type="EMBL" id="KDO44692.1"/>
    </source>
</evidence>
<dbReference type="Gene3D" id="3.30.710.10">
    <property type="entry name" value="Potassium Channel Kv1.1, Chain A"/>
    <property type="match status" value="1"/>
</dbReference>
<evidence type="ECO:0000259" key="2">
    <source>
        <dbReference type="Pfam" id="PF01466"/>
    </source>
</evidence>
<dbReference type="GO" id="GO:0005634">
    <property type="term" value="C:nucleus"/>
    <property type="evidence" value="ECO:0000318"/>
    <property type="project" value="GO_Central"/>
</dbReference>
<dbReference type="AlphaFoldDB" id="A0A067E0F3"/>
<dbReference type="Pfam" id="PF01466">
    <property type="entry name" value="Skp1"/>
    <property type="match status" value="1"/>
</dbReference>
<dbReference type="SUPFAM" id="SSF81382">
    <property type="entry name" value="Skp1 dimerisation domain-like"/>
    <property type="match status" value="1"/>
</dbReference>
<dbReference type="InterPro" id="IPR036296">
    <property type="entry name" value="SKP1-like_dim_sf"/>
</dbReference>
<dbReference type="GO" id="GO:0097602">
    <property type="term" value="F:cullin family protein binding"/>
    <property type="evidence" value="ECO:0000318"/>
    <property type="project" value="GO_Central"/>
</dbReference>
<dbReference type="SMR" id="A0A067E0F3"/>
<dbReference type="PANTHER" id="PTHR11165">
    <property type="entry name" value="SKP1"/>
    <property type="match status" value="1"/>
</dbReference>
<accession>A0A067E0F3</accession>
<gene>
    <name evidence="3" type="ORF">CISIN_1g046604mg</name>
</gene>
<proteinExistence type="predicted"/>
<keyword evidence="4" id="KW-1185">Reference proteome</keyword>
<organism evidence="3 4">
    <name type="scientific">Citrus sinensis</name>
    <name type="common">Sweet orange</name>
    <name type="synonym">Citrus aurantium var. sinensis</name>
    <dbReference type="NCBI Taxonomy" id="2711"/>
    <lineage>
        <taxon>Eukaryota</taxon>
        <taxon>Viridiplantae</taxon>
        <taxon>Streptophyta</taxon>
        <taxon>Embryophyta</taxon>
        <taxon>Tracheophyta</taxon>
        <taxon>Spermatophyta</taxon>
        <taxon>Magnoliopsida</taxon>
        <taxon>eudicotyledons</taxon>
        <taxon>Gunneridae</taxon>
        <taxon>Pentapetalae</taxon>
        <taxon>rosids</taxon>
        <taxon>malvids</taxon>
        <taxon>Sapindales</taxon>
        <taxon>Rutaceae</taxon>
        <taxon>Aurantioideae</taxon>
        <taxon>Citrus</taxon>
    </lineage>
</organism>
<name>A0A067E0F3_CITSI</name>
<evidence type="ECO:0000256" key="1">
    <source>
        <dbReference type="ARBA" id="ARBA00004906"/>
    </source>
</evidence>
<sequence>NEENIFEDGGQQLFKVEEQGCSRLCSHSSTSDGTSEDMVVLQLPYIIKFCKAHGVSKENEFGKGKSNDELKEMLLVADYLTIKDTLDYLAETLANRIKNKSVEYIRKFFGIENNFMPEEKEATRKEYELLRLLI</sequence>
<comment type="pathway">
    <text evidence="1">Protein modification; protein ubiquitination.</text>
</comment>
<dbReference type="GO" id="GO:0005737">
    <property type="term" value="C:cytoplasm"/>
    <property type="evidence" value="ECO:0000318"/>
    <property type="project" value="GO_Central"/>
</dbReference>
<dbReference type="InterPro" id="IPR016897">
    <property type="entry name" value="SKP1"/>
</dbReference>
<dbReference type="Proteomes" id="UP000027120">
    <property type="component" value="Unassembled WGS sequence"/>
</dbReference>
<protein>
    <recommendedName>
        <fullName evidence="2">SKP1 component dimerisation domain-containing protein</fullName>
    </recommendedName>
</protein>
<dbReference type="UniPathway" id="UPA00143"/>
<evidence type="ECO:0000313" key="4">
    <source>
        <dbReference type="Proteomes" id="UP000027120"/>
    </source>
</evidence>
<dbReference type="GO" id="GO:0016567">
    <property type="term" value="P:protein ubiquitination"/>
    <property type="evidence" value="ECO:0007669"/>
    <property type="project" value="UniProtKB-UniPathway"/>
</dbReference>
<dbReference type="STRING" id="2711.A0A067E0F3"/>
<dbReference type="InterPro" id="IPR016072">
    <property type="entry name" value="Skp1_comp_dimer"/>
</dbReference>
<feature type="domain" description="SKP1 component dimerisation" evidence="2">
    <location>
        <begin position="86"/>
        <end position="128"/>
    </location>
</feature>